<reference evidence="1 2" key="1">
    <citation type="journal article" date="2016" name="Int. J. Syst. Evol. Microbiol.">
        <title>Descriptions of Anaerotaenia torta gen. nov., sp. nov. and Anaerocolumna cellulosilytica gen. nov., sp. nov. isolated from a methanogenic reactor of cattle waste.</title>
        <authorList>
            <person name="Uek A."/>
            <person name="Ohtaki Y."/>
            <person name="Kaku N."/>
            <person name="Ueki K."/>
        </authorList>
    </citation>
    <scope>NUCLEOTIDE SEQUENCE [LARGE SCALE GENOMIC DNA]</scope>
    <source>
        <strain evidence="1 2">SN021</strain>
    </source>
</reference>
<keyword evidence="2" id="KW-1185">Reference proteome</keyword>
<dbReference type="AlphaFoldDB" id="A0A6S6R357"/>
<dbReference type="PANTHER" id="PTHR41771">
    <property type="entry name" value="MEMBRANE PROTEIN-RELATED"/>
    <property type="match status" value="1"/>
</dbReference>
<dbReference type="RefSeq" id="WP_184089962.1">
    <property type="nucleotide sequence ID" value="NZ_AP023367.1"/>
</dbReference>
<dbReference type="Pfam" id="PF07907">
    <property type="entry name" value="YibE_F"/>
    <property type="match status" value="1"/>
</dbReference>
<dbReference type="InterPro" id="IPR012507">
    <property type="entry name" value="YibE_F"/>
</dbReference>
<protein>
    <submittedName>
        <fullName evidence="1">Uncharacterized protein</fullName>
    </submittedName>
</protein>
<gene>
    <name evidence="1" type="ORF">acsn021_20660</name>
</gene>
<name>A0A6S6R357_9FIRM</name>
<dbReference type="EMBL" id="AP023367">
    <property type="protein sequence ID" value="BCJ94497.1"/>
    <property type="molecule type" value="Genomic_DNA"/>
</dbReference>
<dbReference type="KEGG" id="acel:acsn021_20660"/>
<dbReference type="PANTHER" id="PTHR41771:SF1">
    <property type="entry name" value="MEMBRANE PROTEIN"/>
    <property type="match status" value="1"/>
</dbReference>
<sequence>MSSTKKYGKSPKLDLHVQNFRKKDQTIKGITLAVACIIIIAAGFIIPNEAMQNGEKGVVYYKGKVMQVQEDTTVVDEATEGVRRGSQKLLIKITEGPDKGKIIALDNYLSALYNIYAKEGTKLVLRATMYEEGTNYSIYNYDRTTVLYGFVVLFILVLCVIGGKKGLMALLGLLFTLLAVIRILLPLLIKGHPAVPITLLLIIVTTIISFILLDGINKKTIAAAAGTIAGVVVSGGFAYVAGMIGHISGFQMEEAESLLLIAGTEGIKIKNLLVCGVLIASLGAVMDVAMSIASSIHELQEVNHTLSRAELFHSGMNIGKDAMGTMANTLILAFTGSSLNLLLMIYSYGIPYSQLINTDIIAIEIIKGIAGSIGIVLTVPFVAFVSSRIEGYSIQHHNKIEAAS</sequence>
<evidence type="ECO:0000313" key="1">
    <source>
        <dbReference type="EMBL" id="BCJ94497.1"/>
    </source>
</evidence>
<evidence type="ECO:0000313" key="2">
    <source>
        <dbReference type="Proteomes" id="UP000515561"/>
    </source>
</evidence>
<accession>A0A6S6R357</accession>
<dbReference type="Proteomes" id="UP000515561">
    <property type="component" value="Chromosome"/>
</dbReference>
<proteinExistence type="predicted"/>
<organism evidence="1 2">
    <name type="scientific">Anaerocolumna cellulosilytica</name>
    <dbReference type="NCBI Taxonomy" id="433286"/>
    <lineage>
        <taxon>Bacteria</taxon>
        <taxon>Bacillati</taxon>
        <taxon>Bacillota</taxon>
        <taxon>Clostridia</taxon>
        <taxon>Lachnospirales</taxon>
        <taxon>Lachnospiraceae</taxon>
        <taxon>Anaerocolumna</taxon>
    </lineage>
</organism>